<dbReference type="PROSITE" id="PS00041">
    <property type="entry name" value="HTH_ARAC_FAMILY_1"/>
    <property type="match status" value="1"/>
</dbReference>
<dbReference type="GO" id="GO:0003700">
    <property type="term" value="F:DNA-binding transcription factor activity"/>
    <property type="evidence" value="ECO:0007669"/>
    <property type="project" value="InterPro"/>
</dbReference>
<evidence type="ECO:0000313" key="7">
    <source>
        <dbReference type="Proteomes" id="UP000184028"/>
    </source>
</evidence>
<dbReference type="RefSeq" id="WP_068845269.1">
    <property type="nucleotide sequence ID" value="NZ_FRBT01000011.1"/>
</dbReference>
<dbReference type="InterPro" id="IPR053142">
    <property type="entry name" value="PchR_regulatory_protein"/>
</dbReference>
<dbReference type="Proteomes" id="UP000184028">
    <property type="component" value="Unassembled WGS sequence"/>
</dbReference>
<evidence type="ECO:0000313" key="6">
    <source>
        <dbReference type="EMBL" id="SHM84178.1"/>
    </source>
</evidence>
<keyword evidence="4" id="KW-0472">Membrane</keyword>
<evidence type="ECO:0000256" key="2">
    <source>
        <dbReference type="ARBA" id="ARBA00023125"/>
    </source>
</evidence>
<dbReference type="STRING" id="946677.SAMN05444484_1113"/>
<feature type="domain" description="HTH araC/xylS-type" evidence="5">
    <location>
        <begin position="228"/>
        <end position="328"/>
    </location>
</feature>
<dbReference type="PANTHER" id="PTHR47893:SF1">
    <property type="entry name" value="REGULATORY PROTEIN PCHR"/>
    <property type="match status" value="1"/>
</dbReference>
<dbReference type="Gene3D" id="1.10.10.60">
    <property type="entry name" value="Homeodomain-like"/>
    <property type="match status" value="1"/>
</dbReference>
<keyword evidence="7" id="KW-1185">Reference proteome</keyword>
<name>A0A1M7M0I0_9FLAO</name>
<reference evidence="7" key="1">
    <citation type="submission" date="2016-11" db="EMBL/GenBank/DDBJ databases">
        <authorList>
            <person name="Varghese N."/>
            <person name="Submissions S."/>
        </authorList>
    </citation>
    <scope>NUCLEOTIDE SEQUENCE [LARGE SCALE GENOMIC DNA]</scope>
    <source>
        <strain evidence="7">DSM 24724</strain>
    </source>
</reference>
<dbReference type="EMBL" id="FRBT01000011">
    <property type="protein sequence ID" value="SHM84178.1"/>
    <property type="molecule type" value="Genomic_DNA"/>
</dbReference>
<dbReference type="Pfam" id="PF12833">
    <property type="entry name" value="HTH_18"/>
    <property type="match status" value="1"/>
</dbReference>
<sequence length="338" mass="39256">MKRITHYYSLTPEWMQEIADQLKVKIIDKKIIPIPKEIGQGQFYFTQIMPGISVVFIDFILTKPLKIMRRKSEEQLYVFHFDLSEHTNLIKINNKNYEIGSYDKLDLAIIDNVIESSFEPVTNEKTIAIRILVDKKFLSDFIAKYSNKVLLKTKTNSGKKTFFHYGHTDSNSVLLIQSIKNKSVHDLPFDSLLKGVSLKLLGNFFNKFYEMETKKGEIMTEADNESIFKTKLYLLNNLYGPFPSVTFLAAMAGMSESKFKMLFKKCYGKTPQNFFITEKMKLGQTLLASGEFHSLTEVIYELNYSKLSYFSAKYLKFFKKKPADDFIKSKLRVSENAY</sequence>
<evidence type="ECO:0000256" key="4">
    <source>
        <dbReference type="SAM" id="Phobius"/>
    </source>
</evidence>
<evidence type="ECO:0000256" key="3">
    <source>
        <dbReference type="ARBA" id="ARBA00023163"/>
    </source>
</evidence>
<evidence type="ECO:0000259" key="5">
    <source>
        <dbReference type="PROSITE" id="PS01124"/>
    </source>
</evidence>
<keyword evidence="3" id="KW-0804">Transcription</keyword>
<dbReference type="AlphaFoldDB" id="A0A1M7M0I0"/>
<dbReference type="InterPro" id="IPR018060">
    <property type="entry name" value="HTH_AraC"/>
</dbReference>
<proteinExistence type="predicted"/>
<dbReference type="SUPFAM" id="SSF46689">
    <property type="entry name" value="Homeodomain-like"/>
    <property type="match status" value="1"/>
</dbReference>
<keyword evidence="1" id="KW-0805">Transcription regulation</keyword>
<dbReference type="SMART" id="SM00342">
    <property type="entry name" value="HTH_ARAC"/>
    <property type="match status" value="1"/>
</dbReference>
<organism evidence="6 7">
    <name type="scientific">Flavobacterium chilense</name>
    <dbReference type="NCBI Taxonomy" id="946677"/>
    <lineage>
        <taxon>Bacteria</taxon>
        <taxon>Pseudomonadati</taxon>
        <taxon>Bacteroidota</taxon>
        <taxon>Flavobacteriia</taxon>
        <taxon>Flavobacteriales</taxon>
        <taxon>Flavobacteriaceae</taxon>
        <taxon>Flavobacterium</taxon>
    </lineage>
</organism>
<dbReference type="OrthoDB" id="1228649at2"/>
<dbReference type="PROSITE" id="PS01124">
    <property type="entry name" value="HTH_ARAC_FAMILY_2"/>
    <property type="match status" value="1"/>
</dbReference>
<keyword evidence="4" id="KW-1133">Transmembrane helix</keyword>
<dbReference type="PANTHER" id="PTHR47893">
    <property type="entry name" value="REGULATORY PROTEIN PCHR"/>
    <property type="match status" value="1"/>
</dbReference>
<feature type="transmembrane region" description="Helical" evidence="4">
    <location>
        <begin position="43"/>
        <end position="61"/>
    </location>
</feature>
<dbReference type="GO" id="GO:0043565">
    <property type="term" value="F:sequence-specific DNA binding"/>
    <property type="evidence" value="ECO:0007669"/>
    <property type="project" value="InterPro"/>
</dbReference>
<evidence type="ECO:0000256" key="1">
    <source>
        <dbReference type="ARBA" id="ARBA00023015"/>
    </source>
</evidence>
<keyword evidence="2 6" id="KW-0238">DNA-binding</keyword>
<dbReference type="InterPro" id="IPR009057">
    <property type="entry name" value="Homeodomain-like_sf"/>
</dbReference>
<dbReference type="InterPro" id="IPR018062">
    <property type="entry name" value="HTH_AraC-typ_CS"/>
</dbReference>
<keyword evidence="4" id="KW-0812">Transmembrane</keyword>
<protein>
    <submittedName>
        <fullName evidence="6">AraC-type DNA-binding protein</fullName>
    </submittedName>
</protein>
<accession>A0A1M7M0I0</accession>
<gene>
    <name evidence="6" type="ORF">SAMN05444484_1113</name>
</gene>